<dbReference type="InterPro" id="IPR013783">
    <property type="entry name" value="Ig-like_fold"/>
</dbReference>
<dbReference type="GO" id="GO:0009897">
    <property type="term" value="C:external side of plasma membrane"/>
    <property type="evidence" value="ECO:0007669"/>
    <property type="project" value="TreeGrafter"/>
</dbReference>
<dbReference type="PANTHER" id="PTHR23037:SF7">
    <property type="entry name" value="INTERLEUKIN-21 RECEPTOR"/>
    <property type="match status" value="1"/>
</dbReference>
<keyword evidence="3" id="KW-0732">Signal</keyword>
<evidence type="ECO:0000256" key="4">
    <source>
        <dbReference type="ARBA" id="ARBA00022989"/>
    </source>
</evidence>
<comment type="subcellular location">
    <subcellularLocation>
        <location evidence="1">Membrane</location>
        <topology evidence="1">Single-pass membrane protein</topology>
    </subcellularLocation>
</comment>
<gene>
    <name evidence="8" type="primary">LOC114478296</name>
</gene>
<reference evidence="8" key="1">
    <citation type="submission" date="2020-06" db="EMBL/GenBank/DDBJ databases">
        <authorList>
            <consortium name="Wellcome Sanger Institute Data Sharing"/>
        </authorList>
    </citation>
    <scope>NUCLEOTIDE SEQUENCE [LARGE SCALE GENOMIC DNA]</scope>
</reference>
<feature type="region of interest" description="Disordered" evidence="7">
    <location>
        <begin position="310"/>
        <end position="396"/>
    </location>
</feature>
<name>A0A8C5E2X1_GOUWI</name>
<dbReference type="Ensembl" id="ENSGWIT00000016245.1">
    <property type="protein sequence ID" value="ENSGWIP00000014701.1"/>
    <property type="gene ID" value="ENSGWIG00000008276.1"/>
</dbReference>
<keyword evidence="4" id="KW-1133">Transmembrane helix</keyword>
<proteinExistence type="predicted"/>
<sequence length="396" mass="44741">MSIYHFYHLCYSDESFVNVVNIIRYFMMFLVMNHEFLPVSSGEDLNVSSSCEILLPLTWCSMLLDDLDSVASVGTQCTSTMTQHDSDMAESKNWSLADVVKPAAPFDVTVTNIQSFYNISWNDTNPEKHCLTYRVRLRERPHPKKSFTTEQRSLLLAKRALCPRVDYVVDVQARMCPDYLYQGPWSEWSAAAAWRVEEEEDGAPVIAYIPQPGDFFKPLYHSYGGNFKEWVKPVFSEYDYLHVASSSPCSLGLKQNLSGYGDGEDEGELHHHPLPQPSDDGGTSPSISLHTVVLSGDHLQQEVLVGSIQDHQEGPQRSSRSSVQRPQEPERVSLDSFVSTDPSEDSYPHMDLDTVDSGFGESSDPHQEDPEDQKNRENQKSNYVRQWVIGSIATPD</sequence>
<organism evidence="8 9">
    <name type="scientific">Gouania willdenowi</name>
    <name type="common">Blunt-snouted clingfish</name>
    <name type="synonym">Lepadogaster willdenowi</name>
    <dbReference type="NCBI Taxonomy" id="441366"/>
    <lineage>
        <taxon>Eukaryota</taxon>
        <taxon>Metazoa</taxon>
        <taxon>Chordata</taxon>
        <taxon>Craniata</taxon>
        <taxon>Vertebrata</taxon>
        <taxon>Euteleostomi</taxon>
        <taxon>Actinopterygii</taxon>
        <taxon>Neopterygii</taxon>
        <taxon>Teleostei</taxon>
        <taxon>Neoteleostei</taxon>
        <taxon>Acanthomorphata</taxon>
        <taxon>Ovalentaria</taxon>
        <taxon>Blenniimorphae</taxon>
        <taxon>Blenniiformes</taxon>
        <taxon>Gobiesocoidei</taxon>
        <taxon>Gobiesocidae</taxon>
        <taxon>Gobiesocinae</taxon>
        <taxon>Gouania</taxon>
    </lineage>
</organism>
<dbReference type="InterPro" id="IPR036116">
    <property type="entry name" value="FN3_sf"/>
</dbReference>
<evidence type="ECO:0000313" key="8">
    <source>
        <dbReference type="Ensembl" id="ENSGWIP00000014701.1"/>
    </source>
</evidence>
<evidence type="ECO:0000313" key="9">
    <source>
        <dbReference type="Proteomes" id="UP000694680"/>
    </source>
</evidence>
<evidence type="ECO:0000256" key="5">
    <source>
        <dbReference type="ARBA" id="ARBA00023136"/>
    </source>
</evidence>
<dbReference type="AlphaFoldDB" id="A0A8C5E2X1"/>
<reference evidence="8" key="2">
    <citation type="submission" date="2025-08" db="UniProtKB">
        <authorList>
            <consortium name="Ensembl"/>
        </authorList>
    </citation>
    <scope>IDENTIFICATION</scope>
</reference>
<reference evidence="8" key="3">
    <citation type="submission" date="2025-09" db="UniProtKB">
        <authorList>
            <consortium name="Ensembl"/>
        </authorList>
    </citation>
    <scope>IDENTIFICATION</scope>
</reference>
<protein>
    <submittedName>
        <fullName evidence="8">Interleukin-21 receptor-like</fullName>
    </submittedName>
</protein>
<feature type="compositionally biased region" description="Basic and acidic residues" evidence="7">
    <location>
        <begin position="363"/>
        <end position="379"/>
    </location>
</feature>
<dbReference type="Gene3D" id="2.60.40.10">
    <property type="entry name" value="Immunoglobulins"/>
    <property type="match status" value="1"/>
</dbReference>
<keyword evidence="2" id="KW-0812">Transmembrane</keyword>
<dbReference type="SUPFAM" id="SSF49265">
    <property type="entry name" value="Fibronectin type III"/>
    <property type="match status" value="1"/>
</dbReference>
<evidence type="ECO:0000256" key="2">
    <source>
        <dbReference type="ARBA" id="ARBA00022692"/>
    </source>
</evidence>
<dbReference type="Proteomes" id="UP000694680">
    <property type="component" value="Chromosome 16"/>
</dbReference>
<evidence type="ECO:0000256" key="7">
    <source>
        <dbReference type="SAM" id="MobiDB-lite"/>
    </source>
</evidence>
<keyword evidence="9" id="KW-1185">Reference proteome</keyword>
<keyword evidence="5" id="KW-0472">Membrane</keyword>
<evidence type="ECO:0000256" key="3">
    <source>
        <dbReference type="ARBA" id="ARBA00022729"/>
    </source>
</evidence>
<feature type="region of interest" description="Disordered" evidence="7">
    <location>
        <begin position="257"/>
        <end position="288"/>
    </location>
</feature>
<accession>A0A8C5E2X1</accession>
<evidence type="ECO:0000256" key="6">
    <source>
        <dbReference type="ARBA" id="ARBA00023170"/>
    </source>
</evidence>
<dbReference type="PANTHER" id="PTHR23037">
    <property type="entry name" value="CYTOKINE RECEPTOR"/>
    <property type="match status" value="1"/>
</dbReference>
<evidence type="ECO:0000256" key="1">
    <source>
        <dbReference type="ARBA" id="ARBA00004167"/>
    </source>
</evidence>
<keyword evidence="6" id="KW-0675">Receptor</keyword>
<dbReference type="GO" id="GO:0004896">
    <property type="term" value="F:cytokine receptor activity"/>
    <property type="evidence" value="ECO:0007669"/>
    <property type="project" value="TreeGrafter"/>
</dbReference>
<feature type="compositionally biased region" description="Low complexity" evidence="7">
    <location>
        <begin position="315"/>
        <end position="326"/>
    </location>
</feature>